<dbReference type="PROSITE" id="PS51318">
    <property type="entry name" value="TAT"/>
    <property type="match status" value="1"/>
</dbReference>
<evidence type="ECO:0000313" key="2">
    <source>
        <dbReference type="EMBL" id="GAF46989.1"/>
    </source>
</evidence>
<protein>
    <recommendedName>
        <fullName evidence="4">Twin-arginine translocation signal domain-containing protein</fullName>
    </recommendedName>
</protein>
<name>X0PUW6_RHOWR</name>
<dbReference type="Proteomes" id="UP000019491">
    <property type="component" value="Unassembled WGS sequence"/>
</dbReference>
<feature type="chain" id="PRO_5039572455" description="Twin-arginine translocation signal domain-containing protein" evidence="1">
    <location>
        <begin position="26"/>
        <end position="295"/>
    </location>
</feature>
<dbReference type="InterPro" id="IPR006311">
    <property type="entry name" value="TAT_signal"/>
</dbReference>
<dbReference type="EMBL" id="BAWF01000036">
    <property type="protein sequence ID" value="GAF46989.1"/>
    <property type="molecule type" value="Genomic_DNA"/>
</dbReference>
<gene>
    <name evidence="2" type="ORF">RW1_036_00140</name>
</gene>
<evidence type="ECO:0000313" key="3">
    <source>
        <dbReference type="Proteomes" id="UP000019491"/>
    </source>
</evidence>
<keyword evidence="3" id="KW-1185">Reference proteome</keyword>
<evidence type="ECO:0000256" key="1">
    <source>
        <dbReference type="SAM" id="SignalP"/>
    </source>
</evidence>
<dbReference type="RefSeq" id="WP_052033348.1">
    <property type="nucleotide sequence ID" value="NZ_BAWF01000036.1"/>
</dbReference>
<feature type="signal peptide" evidence="1">
    <location>
        <begin position="1"/>
        <end position="25"/>
    </location>
</feature>
<comment type="caution">
    <text evidence="2">The sequence shown here is derived from an EMBL/GenBank/DDBJ whole genome shotgun (WGS) entry which is preliminary data.</text>
</comment>
<dbReference type="AlphaFoldDB" id="X0PUW6"/>
<accession>X0PUW6</accession>
<evidence type="ECO:0008006" key="4">
    <source>
        <dbReference type="Google" id="ProtNLM"/>
    </source>
</evidence>
<sequence length="295" mass="31323">MLTRRDFIIRAAGATAAATAAAAYAGAGTAAAVPVSPVTAPGFRTFLDGALVEQSRVVEWERRRISVAAARLSKDYAGLLRGELDSLIGRYAVAVDDIPAARAALARVRALIGLDGLRELVAAEISASEVGTRTALAASGGRWAVSVAEIVSDHGSAEGFADWFTRAKEADDRTVWTDACPDHYIITTGPDGRQEVIEVTGGAVLASRFFVDYTDRARVTVPADPDYPITVAGTASLASGELIGSVCHQFRDEPGGGFRSQLKVAFPASVPSLYIAEHRWHLACEFSNWITAYLR</sequence>
<reference evidence="2 3" key="1">
    <citation type="submission" date="2014-02" db="EMBL/GenBank/DDBJ databases">
        <title>Whole genome shotgun sequence of Rhodococcus wratislaviensis NBRC 100605.</title>
        <authorList>
            <person name="Hosoyama A."/>
            <person name="Tsuchikane K."/>
            <person name="Yoshida I."/>
            <person name="Ohji S."/>
            <person name="Ichikawa N."/>
            <person name="Yamazoe A."/>
            <person name="Fujita N."/>
        </authorList>
    </citation>
    <scope>NUCLEOTIDE SEQUENCE [LARGE SCALE GENOMIC DNA]</scope>
    <source>
        <strain evidence="2 3">NBRC 100605</strain>
    </source>
</reference>
<dbReference type="OrthoDB" id="2284173at2"/>
<keyword evidence="1" id="KW-0732">Signal</keyword>
<organism evidence="2 3">
    <name type="scientific">Rhodococcus wratislaviensis NBRC 100605</name>
    <dbReference type="NCBI Taxonomy" id="1219028"/>
    <lineage>
        <taxon>Bacteria</taxon>
        <taxon>Bacillati</taxon>
        <taxon>Actinomycetota</taxon>
        <taxon>Actinomycetes</taxon>
        <taxon>Mycobacteriales</taxon>
        <taxon>Nocardiaceae</taxon>
        <taxon>Rhodococcus</taxon>
    </lineage>
</organism>
<proteinExistence type="predicted"/>